<dbReference type="RefSeq" id="WP_199386120.1">
    <property type="nucleotide sequence ID" value="NZ_JAEMHM010000021.1"/>
</dbReference>
<name>A0A8J7M1Y7_9BACT</name>
<proteinExistence type="predicted"/>
<evidence type="ECO:0008006" key="4">
    <source>
        <dbReference type="Google" id="ProtNLM"/>
    </source>
</evidence>
<comment type="caution">
    <text evidence="2">The sequence shown here is derived from an EMBL/GenBank/DDBJ whole genome shotgun (WGS) entry which is preliminary data.</text>
</comment>
<keyword evidence="1" id="KW-0812">Transmembrane</keyword>
<keyword evidence="1" id="KW-1133">Transmembrane helix</keyword>
<reference evidence="2" key="1">
    <citation type="submission" date="2020-12" db="EMBL/GenBank/DDBJ databases">
        <title>Geomonas sp. Red875, isolated from river sediment.</title>
        <authorList>
            <person name="Xu Z."/>
            <person name="Zhang Z."/>
            <person name="Masuda Y."/>
            <person name="Itoh H."/>
            <person name="Senoo K."/>
        </authorList>
    </citation>
    <scope>NUCLEOTIDE SEQUENCE</scope>
    <source>
        <strain evidence="2">Red875</strain>
    </source>
</reference>
<feature type="transmembrane region" description="Helical" evidence="1">
    <location>
        <begin position="16"/>
        <end position="34"/>
    </location>
</feature>
<dbReference type="EMBL" id="JAEMHM010000021">
    <property type="protein sequence ID" value="MBJ6727205.1"/>
    <property type="molecule type" value="Genomic_DNA"/>
</dbReference>
<organism evidence="2 3">
    <name type="scientific">Geomesophilobacter sediminis</name>
    <dbReference type="NCBI Taxonomy" id="2798584"/>
    <lineage>
        <taxon>Bacteria</taxon>
        <taxon>Pseudomonadati</taxon>
        <taxon>Thermodesulfobacteriota</taxon>
        <taxon>Desulfuromonadia</taxon>
        <taxon>Geobacterales</taxon>
        <taxon>Geobacteraceae</taxon>
        <taxon>Geomesophilobacter</taxon>
    </lineage>
</organism>
<dbReference type="AlphaFoldDB" id="A0A8J7M1Y7"/>
<dbReference type="PROSITE" id="PS51257">
    <property type="entry name" value="PROKAR_LIPOPROTEIN"/>
    <property type="match status" value="1"/>
</dbReference>
<evidence type="ECO:0000256" key="1">
    <source>
        <dbReference type="SAM" id="Phobius"/>
    </source>
</evidence>
<dbReference type="Proteomes" id="UP000636888">
    <property type="component" value="Unassembled WGS sequence"/>
</dbReference>
<sequence length="315" mass="35954">MNRADTNTGARLRSETLSYILCVLFVTLMSGCVFQQTKVREIERVERSVTEFEKRGTEWGKKLKKDGINPQKELNTAFVKYLNEQLGYFEAHTELKDAFKRGFRIGYEDRVGDLVLGPHIREAAGDVGTITSGKIVLIINQFDKEWKETLTKAIDIFIVLISEGSQADRDAFITRFKKQYSAKYEDLIDKTAKENQSVQITIGGTRYVFPKELNAMAMPSPETITKRIYSQAFLVMGDEWGRRYSTNLVKRDELVEMLRRCKPALDEGERLNRNLGFIKTAFVNSYGADGENMFRGIMKDAGFDEIKTVATEASR</sequence>
<keyword evidence="3" id="KW-1185">Reference proteome</keyword>
<protein>
    <recommendedName>
        <fullName evidence="4">Lipoprotein</fullName>
    </recommendedName>
</protein>
<evidence type="ECO:0000313" key="2">
    <source>
        <dbReference type="EMBL" id="MBJ6727205.1"/>
    </source>
</evidence>
<keyword evidence="1" id="KW-0472">Membrane</keyword>
<accession>A0A8J7M1Y7</accession>
<evidence type="ECO:0000313" key="3">
    <source>
        <dbReference type="Proteomes" id="UP000636888"/>
    </source>
</evidence>
<gene>
    <name evidence="2" type="ORF">JFN93_21045</name>
</gene>